<evidence type="ECO:0000313" key="3">
    <source>
        <dbReference type="Proteomes" id="UP000214365"/>
    </source>
</evidence>
<protein>
    <recommendedName>
        <fullName evidence="4">RRM domain-containing protein</fullName>
    </recommendedName>
</protein>
<organism evidence="2 3">
    <name type="scientific">Talaromyces atroroseus</name>
    <dbReference type="NCBI Taxonomy" id="1441469"/>
    <lineage>
        <taxon>Eukaryota</taxon>
        <taxon>Fungi</taxon>
        <taxon>Dikarya</taxon>
        <taxon>Ascomycota</taxon>
        <taxon>Pezizomycotina</taxon>
        <taxon>Eurotiomycetes</taxon>
        <taxon>Eurotiomycetidae</taxon>
        <taxon>Eurotiales</taxon>
        <taxon>Trichocomaceae</taxon>
        <taxon>Talaromyces</taxon>
        <taxon>Talaromyces sect. Trachyspermi</taxon>
    </lineage>
</organism>
<dbReference type="Gene3D" id="3.30.70.330">
    <property type="match status" value="1"/>
</dbReference>
<reference evidence="2 3" key="1">
    <citation type="submission" date="2015-06" db="EMBL/GenBank/DDBJ databases">
        <title>Talaromyces atroroseus IBT 11181 draft genome.</title>
        <authorList>
            <person name="Rasmussen K.B."/>
            <person name="Rasmussen S."/>
            <person name="Petersen B."/>
            <person name="Sicheritz-Ponten T."/>
            <person name="Mortensen U.H."/>
            <person name="Thrane U."/>
        </authorList>
    </citation>
    <scope>NUCLEOTIDE SEQUENCE [LARGE SCALE GENOMIC DNA]</scope>
    <source>
        <strain evidence="2 3">IBT 11181</strain>
    </source>
</reference>
<dbReference type="InterPro" id="IPR012677">
    <property type="entry name" value="Nucleotide-bd_a/b_plait_sf"/>
</dbReference>
<dbReference type="RefSeq" id="XP_020122916.1">
    <property type="nucleotide sequence ID" value="XM_020261107.1"/>
</dbReference>
<feature type="compositionally biased region" description="Polar residues" evidence="1">
    <location>
        <begin position="718"/>
        <end position="751"/>
    </location>
</feature>
<name>A0A1Q5QA43_TALAT</name>
<keyword evidence="3" id="KW-1185">Reference proteome</keyword>
<gene>
    <name evidence="2" type="ORF">UA08_01442</name>
</gene>
<dbReference type="GO" id="GO:0003676">
    <property type="term" value="F:nucleic acid binding"/>
    <property type="evidence" value="ECO:0007669"/>
    <property type="project" value="InterPro"/>
</dbReference>
<dbReference type="SUPFAM" id="SSF54928">
    <property type="entry name" value="RNA-binding domain, RBD"/>
    <property type="match status" value="1"/>
</dbReference>
<feature type="region of interest" description="Disordered" evidence="1">
    <location>
        <begin position="708"/>
        <end position="771"/>
    </location>
</feature>
<evidence type="ECO:0008006" key="4">
    <source>
        <dbReference type="Google" id="ProtNLM"/>
    </source>
</evidence>
<dbReference type="GeneID" id="31001197"/>
<dbReference type="Proteomes" id="UP000214365">
    <property type="component" value="Unassembled WGS sequence"/>
</dbReference>
<dbReference type="OrthoDB" id="336240at2759"/>
<comment type="caution">
    <text evidence="2">The sequence shown here is derived from an EMBL/GenBank/DDBJ whole genome shotgun (WGS) entry which is preliminary data.</text>
</comment>
<evidence type="ECO:0000256" key="1">
    <source>
        <dbReference type="SAM" id="MobiDB-lite"/>
    </source>
</evidence>
<dbReference type="InterPro" id="IPR035979">
    <property type="entry name" value="RBD_domain_sf"/>
</dbReference>
<dbReference type="EMBL" id="LFMY01000002">
    <property type="protein sequence ID" value="OKL62795.1"/>
    <property type="molecule type" value="Genomic_DNA"/>
</dbReference>
<evidence type="ECO:0000313" key="2">
    <source>
        <dbReference type="EMBL" id="OKL62795.1"/>
    </source>
</evidence>
<proteinExistence type="predicted"/>
<accession>A0A1Q5QA43</accession>
<sequence length="771" mass="86062">MNGYLARPIYRQGQAYPAPPHGIQQAGYGAAPYLTAPTNTQMHDTGSSFMQGNPNQFHYQPSQRSQPLGPVPVDYCQLYGHQMEQFLMNQRVNIQQQLEQRMMIQRKIDQHKKDQLEIASVRSKLGNTACAVENFPFKFLASTEKPPMYGVVKICNLPYAVTKHEIQQLLGRHAGTLGAELGGGIHIIMERSTAKTMDAFVEFRTEKDAEAVARRLSFTESGRYPRLGTRHVDILVSSQDELLHELFPRAKCVEWRDGVPHLLPNTDPYSAGFQGFLTSEEIRGLVSHALNPARHQSPFTERCRQRTYESLVSTLWKFPWFATTMYTVANRDELYQATIQQILELSDRIKQRKVIGLNESLLMDLLRAGLRCPSFNERQKFCLLAAAELPSFSPIIHLKHFEFWPFDCLAKGTSSTEYQVMYYAQLIRRGLGICDKDDLSIPNNWRNRVDLAKESPWGHLWIEWHLHDKEMTFEAAANLELQLASEILQLAVGLESERGIQDQTTVTGLILPIKPEQKQNLIKHNPGPLPDHWVEDIAKREAINCESPSRQSSDDDSLSLSVGNMRLRSGTSSTFSGGVSHIGSTNGSIATNKGEDKAVPQWIPSIKEENNHTRHQHSQSLSAIAAAAVPYATNHSLRTRRGSSISIPSTIHIAGRLSHGQDHHLSSITVDDVPLAAAVFSPKTDTTTESSINVNTLMSRHGIWSTPPSGLASWTVPGRSSANTGEPDSLSRSGRGSRHTPNPSLTSQQGGLTVVSEDEEDIFNKRTSNNT</sequence>
<dbReference type="AlphaFoldDB" id="A0A1Q5QA43"/>
<dbReference type="STRING" id="1441469.A0A1Q5QA43"/>